<feature type="binding site" evidence="14">
    <location>
        <position position="856"/>
    </location>
    <ligand>
        <name>Mg(2+)</name>
        <dbReference type="ChEBI" id="CHEBI:18420"/>
        <label>4</label>
    </ligand>
</feature>
<dbReference type="SUPFAM" id="SSF52335">
    <property type="entry name" value="Methylglyoxal synthase-like"/>
    <property type="match status" value="1"/>
</dbReference>
<keyword evidence="10" id="KW-0464">Manganese</keyword>
<feature type="binding site" evidence="14">
    <location>
        <position position="129"/>
    </location>
    <ligand>
        <name>ATP</name>
        <dbReference type="ChEBI" id="CHEBI:30616"/>
        <label>1</label>
    </ligand>
</feature>
<evidence type="ECO:0000256" key="6">
    <source>
        <dbReference type="ARBA" id="ARBA00022723"/>
    </source>
</evidence>
<feature type="binding site" evidence="14">
    <location>
        <position position="243"/>
    </location>
    <ligand>
        <name>ATP</name>
        <dbReference type="ChEBI" id="CHEBI:30616"/>
        <label>1</label>
    </ligand>
</feature>
<evidence type="ECO:0000256" key="5">
    <source>
        <dbReference type="ARBA" id="ARBA00022605"/>
    </source>
</evidence>
<dbReference type="EC" id="6.3.4.16" evidence="14"/>
<comment type="subcellular location">
    <subcellularLocation>
        <location evidence="13">Cytoplasm</location>
    </subcellularLocation>
</comment>
<evidence type="ECO:0000256" key="10">
    <source>
        <dbReference type="ARBA" id="ARBA00023211"/>
    </source>
</evidence>
<feature type="binding site" evidence="13">
    <location>
        <position position="1348"/>
    </location>
    <ligand>
        <name>substrate</name>
    </ligand>
</feature>
<evidence type="ECO:0000259" key="16">
    <source>
        <dbReference type="PROSITE" id="PS51855"/>
    </source>
</evidence>
<evidence type="ECO:0000256" key="3">
    <source>
        <dbReference type="ARBA" id="ARBA00022571"/>
    </source>
</evidence>
<feature type="region of interest" description="Carboxyphosphate synthetic domain" evidence="14">
    <location>
        <begin position="1"/>
        <end position="401"/>
    </location>
</feature>
<keyword evidence="4 14" id="KW-0436">Ligase</keyword>
<dbReference type="InterPro" id="IPR016185">
    <property type="entry name" value="PreATP-grasp_dom_sf"/>
</dbReference>
<dbReference type="EMBL" id="JADIMS010000048">
    <property type="protein sequence ID" value="MBO8450062.1"/>
    <property type="molecule type" value="Genomic_DNA"/>
</dbReference>
<dbReference type="NCBIfam" id="NF003671">
    <property type="entry name" value="PRK05294.1"/>
    <property type="match status" value="1"/>
</dbReference>
<evidence type="ECO:0000313" key="18">
    <source>
        <dbReference type="Proteomes" id="UP000823616"/>
    </source>
</evidence>
<comment type="function">
    <text evidence="14">Large subunit of the glutamine-dependent carbamoyl phosphate synthetase (CPSase). CPSase catalyzes the formation of carbamoyl phosphate from the ammonia moiety of glutamine, carbonate, and phosphate donated by ATP, constituting the first step of 2 biosynthetic pathways, one leading to arginine and/or urea and the other to pyrimidine nucleotides. The large subunit (synthetase) binds the substrates ammonia (free or transferred from glutamine from the small subunit), hydrogencarbonate and ATP and carries out an ATP-coupled ligase reaction, activating hydrogencarbonate by forming carboxy phosphate which reacts with ammonia to form carbamoyl phosphate.</text>
</comment>
<dbReference type="Proteomes" id="UP000823616">
    <property type="component" value="Unassembled WGS sequence"/>
</dbReference>
<dbReference type="Pfam" id="PF02142">
    <property type="entry name" value="MGS"/>
    <property type="match status" value="1"/>
</dbReference>
<dbReference type="EC" id="5.1.1.7" evidence="13"/>
<feature type="domain" description="ATP-grasp" evidence="15">
    <location>
        <begin position="695"/>
        <end position="885"/>
    </location>
</feature>
<feature type="binding site" evidence="14">
    <location>
        <position position="169"/>
    </location>
    <ligand>
        <name>ATP</name>
        <dbReference type="ChEBI" id="CHEBI:30616"/>
        <label>1</label>
    </ligand>
</feature>
<feature type="binding site" evidence="14">
    <location>
        <position position="215"/>
    </location>
    <ligand>
        <name>ATP</name>
        <dbReference type="ChEBI" id="CHEBI:30616"/>
        <label>1</label>
    </ligand>
</feature>
<dbReference type="GO" id="GO:0046872">
    <property type="term" value="F:metal ion binding"/>
    <property type="evidence" value="ECO:0007669"/>
    <property type="project" value="UniProtKB-KW"/>
</dbReference>
<comment type="pathway">
    <text evidence="1 14">Amino-acid biosynthesis; L-arginine biosynthesis; carbamoyl phosphate from bicarbonate: step 1/1.</text>
</comment>
<dbReference type="InterPro" id="IPR058047">
    <property type="entry name" value="CPSase_preATP-grasp"/>
</dbReference>
<dbReference type="InterPro" id="IPR005483">
    <property type="entry name" value="CPSase_dom"/>
</dbReference>
<feature type="binding site" evidence="14">
    <location>
        <position position="175"/>
    </location>
    <ligand>
        <name>ATP</name>
        <dbReference type="ChEBI" id="CHEBI:30616"/>
        <label>1</label>
    </ligand>
</feature>
<dbReference type="SUPFAM" id="SSF52440">
    <property type="entry name" value="PreATP-grasp domain"/>
    <property type="match status" value="2"/>
</dbReference>
<evidence type="ECO:0000256" key="12">
    <source>
        <dbReference type="ARBA" id="ARBA00048816"/>
    </source>
</evidence>
<dbReference type="PROSITE" id="PS00866">
    <property type="entry name" value="CPSASE_1"/>
    <property type="match status" value="1"/>
</dbReference>
<dbReference type="GO" id="GO:0004088">
    <property type="term" value="F:carbamoyl-phosphate synthase (glutamine-hydrolyzing) activity"/>
    <property type="evidence" value="ECO:0007669"/>
    <property type="project" value="UniProtKB-UniRule"/>
</dbReference>
<keyword evidence="9 14" id="KW-0067">ATP-binding</keyword>
<feature type="binding site" evidence="14">
    <location>
        <position position="772"/>
    </location>
    <ligand>
        <name>ATP</name>
        <dbReference type="ChEBI" id="CHEBI:30616"/>
        <label>2</label>
    </ligand>
</feature>
<feature type="binding site" evidence="13">
    <location>
        <position position="1107"/>
    </location>
    <ligand>
        <name>substrate</name>
    </ligand>
</feature>
<feature type="binding site" evidence="14">
    <location>
        <position position="284"/>
    </location>
    <ligand>
        <name>Mg(2+)</name>
        <dbReference type="ChEBI" id="CHEBI:18420"/>
        <label>1</label>
    </ligand>
</feature>
<comment type="caution">
    <text evidence="13">Lacks conserved residue(s) required for the propagation of feature annotation.</text>
</comment>
<dbReference type="GO" id="GO:0004087">
    <property type="term" value="F:carbamoyl-phosphate synthase (ammonia) activity"/>
    <property type="evidence" value="ECO:0007669"/>
    <property type="project" value="UniProtKB-EC"/>
</dbReference>
<feature type="binding site" evidence="14">
    <location>
        <position position="298"/>
    </location>
    <ligand>
        <name>ATP</name>
        <dbReference type="ChEBI" id="CHEBI:30616"/>
        <label>1</label>
    </ligand>
</feature>
<feature type="binding site" evidence="14">
    <location>
        <position position="856"/>
    </location>
    <ligand>
        <name>Mn(2+)</name>
        <dbReference type="ChEBI" id="CHEBI:29035"/>
        <label>4</label>
    </ligand>
</feature>
<feature type="binding site" evidence="14">
    <location>
        <position position="284"/>
    </location>
    <ligand>
        <name>Mn(2+)</name>
        <dbReference type="ChEBI" id="CHEBI:29035"/>
        <label>1</label>
    </ligand>
</feature>
<dbReference type="Gene3D" id="3.40.50.1380">
    <property type="entry name" value="Methylglyoxal synthase-like domain"/>
    <property type="match status" value="1"/>
</dbReference>
<dbReference type="Gene3D" id="3.30.470.20">
    <property type="entry name" value="ATP-grasp fold, B domain"/>
    <property type="match status" value="2"/>
</dbReference>
<name>A0A9D9HH70_9SPIR</name>
<dbReference type="PANTHER" id="PTHR11405:SF53">
    <property type="entry name" value="CARBAMOYL-PHOSPHATE SYNTHASE [AMMONIA], MITOCHONDRIAL"/>
    <property type="match status" value="1"/>
</dbReference>
<feature type="active site" description="Proton acceptor" evidence="13">
    <location>
        <position position="1375"/>
    </location>
</feature>
<evidence type="ECO:0000256" key="1">
    <source>
        <dbReference type="ARBA" id="ARBA00005077"/>
    </source>
</evidence>
<dbReference type="InterPro" id="IPR036914">
    <property type="entry name" value="MGS-like_dom_sf"/>
</dbReference>
<comment type="similarity">
    <text evidence="13">Belongs to the diaminopimelate epimerase family.</text>
</comment>
<feature type="region of interest" description="Allosteric domain" evidence="14">
    <location>
        <begin position="954"/>
        <end position="1432"/>
    </location>
</feature>
<comment type="domain">
    <text evidence="14">The large subunit is composed of 2 ATP-grasp domains that are involved in binding the 2 ATP molecules needed for carbamoyl phosphate synthesis. The N-terminal ATP-grasp domain (referred to as the carboxyphosphate synthetic component) catalyzes the ATP-dependent phosphorylation of hydrogencarbonate to carboxyphosphate and the subsequent nucleophilic attack by ammonia to form a carbamate intermediate. The C-terminal ATP-grasp domain (referred to as the carbamoyl phosphate synthetic component) then catalyzes the phosphorylation of carbamate with the second ATP to form the end product carbamoyl phosphate. The reactive and unstable enzyme intermediates are sequentially channeled from one active site to the next through the interior of the protein over a distance of at least 96 A.</text>
</comment>
<reference evidence="17" key="1">
    <citation type="submission" date="2020-10" db="EMBL/GenBank/DDBJ databases">
        <authorList>
            <person name="Gilroy R."/>
        </authorList>
    </citation>
    <scope>NUCLEOTIDE SEQUENCE</scope>
    <source>
        <strain evidence="17">B3-4054</strain>
    </source>
</reference>
<keyword evidence="7 14" id="KW-0677">Repeat</keyword>
<dbReference type="PANTHER" id="PTHR11405">
    <property type="entry name" value="CARBAMOYLTRANSFERASE FAMILY MEMBER"/>
    <property type="match status" value="1"/>
</dbReference>
<feature type="binding site" evidence="14">
    <location>
        <position position="770"/>
    </location>
    <ligand>
        <name>ATP</name>
        <dbReference type="ChEBI" id="CHEBI:30616"/>
        <label>2</label>
    </ligand>
</feature>
<dbReference type="Pfam" id="PF02787">
    <property type="entry name" value="CPSase_L_D3"/>
    <property type="match status" value="1"/>
</dbReference>
<comment type="function">
    <text evidence="13">Catalyzes the stereoinversion of LL-2,6-diaminopimelate (L,L-DAP) to meso-diaminopimelate (meso-DAP), a precursor of L-lysine and an essential component of the bacterial peptidoglycan.</text>
</comment>
<dbReference type="Pfam" id="PF01678">
    <property type="entry name" value="DAP_epimerase"/>
    <property type="match status" value="2"/>
</dbReference>
<comment type="pathway">
    <text evidence="14">Pyrimidine metabolism; UMP biosynthesis via de novo pathway; (S)-dihydroorotate from bicarbonate: step 1/3.</text>
</comment>
<dbReference type="InterPro" id="IPR011761">
    <property type="entry name" value="ATP-grasp"/>
</dbReference>
<comment type="catalytic activity">
    <reaction evidence="12 14">
        <text>hydrogencarbonate + L-glutamine + 2 ATP + H2O = carbamoyl phosphate + L-glutamate + 2 ADP + phosphate + 2 H(+)</text>
        <dbReference type="Rhea" id="RHEA:18633"/>
        <dbReference type="ChEBI" id="CHEBI:15377"/>
        <dbReference type="ChEBI" id="CHEBI:15378"/>
        <dbReference type="ChEBI" id="CHEBI:17544"/>
        <dbReference type="ChEBI" id="CHEBI:29985"/>
        <dbReference type="ChEBI" id="CHEBI:30616"/>
        <dbReference type="ChEBI" id="CHEBI:43474"/>
        <dbReference type="ChEBI" id="CHEBI:58228"/>
        <dbReference type="ChEBI" id="CHEBI:58359"/>
        <dbReference type="ChEBI" id="CHEBI:456216"/>
        <dbReference type="EC" id="6.3.5.5"/>
    </reaction>
</comment>
<feature type="binding site" evidence="14">
    <location>
        <position position="776"/>
    </location>
    <ligand>
        <name>ATP</name>
        <dbReference type="ChEBI" id="CHEBI:30616"/>
        <label>2</label>
    </ligand>
</feature>
<keyword evidence="5 13" id="KW-0028">Amino-acid biosynthesis</keyword>
<evidence type="ECO:0000256" key="11">
    <source>
        <dbReference type="ARBA" id="ARBA00047359"/>
    </source>
</evidence>
<sequence>MPRNPDIRKVMVIGSGPIVIGQAAEFDYAGTQACKALKEQGLEVVLVNSNPATLMTDNTMADAIYIEPLIPETVKRIIEKEKPDSLLSTLGGQTGLTLSMQLAKEGFLESHGVKLLGARPDTIDKAEDRQLFKDTMESIGEPCIPSKVVTGLQDALDFAAEISYPVIVRPAFTLGGTGGGIAATEAELREIAQNGLHRSPIHQILVEKCISGWKEIEFEVIRDGAGNVITVCSMENFDPVGVHTGDSIVIAPTVTLSDKEYQMLRSAALNIISALQVEGGCNCQFALNPDSFEYAVIEVNPRVSRSSALASKATGYPIAKVAALIAVGYRLDEIPNAVTGKTAACFEPVLDYVVVKFPKWPFDKFVYAKRTLGTQMKATGEVMAIGDSFEQALMKAVRGAEISLSTCRYPPFAAESDSKIKARVNECTDQRLFAVYEALSRDILSIDEIHAATKIDRWFLAKLQRLTAMDRRLAAAPELDPELYLEAKRLGYTDKSIRELSGKPVPGESGDLSPAAAEQIRAAEAAGKAHHIPAGYRMVDTCAGEFQAETPYFYASYGEENEAAAFLAEHQGNSARRILVLGSGPIRIGQGIEFDYASVQCVWALKKLGYEVAIVNNNPETVSTDFDTADRLYFEPLTPEDVMGIIRTEQPLGVVVAFGGQTAIKLTKFLHEQGIRILGTSAESIDTAEDREKFDALLERLGIRRPKGESVLTMEEALSAAEKIGYPVLLRPSYVLGGQNMIIAFTEEDVREYMGIILAQNIENPVLVDKYLMGTELEVDAICDGEDILIPGIMEHIERTGIHSGDSIAVYPAWNLNDILTEKIINHSRELALALGTKGLVNIQYLIYDNELYIIEVNPRSSRTIPYISKVTGVPMVELAVRAMLGEKLRDMEFGAGLYKIPPYVAVKVPVFSFEKLIDVDTHLGPEMKSTGEVLGIARTLDEALYKGLIAAGYKMKKSGGVLITVRKNDQFEIADTARKFYDLGFRLYATEGTSRVLESFGMEVQTVNKIHENPADNTLTLLDTGKIDYVISTSAKGRLPTTDSVKLRRKAVERDIPCLTSIDTANAIANSLLSRYTPESLELVDINRLHSEKIRLRFAKMQSTGNDFIVFNAIGQEIINPEGLSVRLCDRRKGIGADSLVLITESGKADAGMRFFNRDGSEGKMAGNAIRCVAKYLYDNDINGTVAKCAGRPASVHTASLEIETAGGIKHLTAYKQSGKVSSVTVDMGCPEFAPESIPTRLQAQPVSGRPDGFRILHGGAFRTGVQTDAGEIPDSAAGEANIRSGKLPAEAIVNREITVDGIQCAVTVLSVSTPHCVVFSDFVDKIDTGKIGPMFENHPDFPNRVNTEFVRVAGRNSLKMRVWERGNGETPACGTGACAAAIAAVLNGFCPLDENITVKVRGGELIVRYTGSTVFLTGPTELVYTGEIEI</sequence>
<proteinExistence type="inferred from homology"/>
<dbReference type="GO" id="GO:0044205">
    <property type="term" value="P:'de novo' UMP biosynthetic process"/>
    <property type="evidence" value="ECO:0007669"/>
    <property type="project" value="UniProtKB-UniRule"/>
</dbReference>
<feature type="binding site" evidence="14">
    <location>
        <position position="844"/>
    </location>
    <ligand>
        <name>Mg(2+)</name>
        <dbReference type="ChEBI" id="CHEBI:18420"/>
        <label>3</label>
    </ligand>
</feature>
<comment type="pathway">
    <text evidence="13">Amino-acid biosynthesis; L-lysine biosynthesis via DAP pathway; DL-2,6-diaminopimelate from LL-2,6-diaminopimelate: step 1/1.</text>
</comment>
<dbReference type="InterPro" id="IPR005479">
    <property type="entry name" value="CPAse_ATP-bd"/>
</dbReference>
<dbReference type="SMART" id="SM00851">
    <property type="entry name" value="MGS"/>
    <property type="match status" value="1"/>
</dbReference>
<dbReference type="GO" id="GO:0009089">
    <property type="term" value="P:lysine biosynthetic process via diaminopimelate"/>
    <property type="evidence" value="ECO:0007669"/>
    <property type="project" value="UniProtKB-UniRule"/>
</dbReference>
<comment type="caution">
    <text evidence="17">The sequence shown here is derived from an EMBL/GenBank/DDBJ whole genome shotgun (WGS) entry which is preliminary data.</text>
</comment>
<dbReference type="Gene3D" id="3.10.310.10">
    <property type="entry name" value="Diaminopimelate Epimerase, Chain A, domain 1"/>
    <property type="match status" value="2"/>
</dbReference>
<feature type="binding site" evidence="14">
    <location>
        <position position="176"/>
    </location>
    <ligand>
        <name>ATP</name>
        <dbReference type="ChEBI" id="CHEBI:30616"/>
        <label>1</label>
    </ligand>
</feature>
<dbReference type="InterPro" id="IPR013815">
    <property type="entry name" value="ATP_grasp_subdomain_1"/>
</dbReference>
<feature type="binding site" evidence="14">
    <location>
        <position position="298"/>
    </location>
    <ligand>
        <name>Mg(2+)</name>
        <dbReference type="ChEBI" id="CHEBI:18420"/>
        <label>1</label>
    </ligand>
</feature>
<keyword evidence="13" id="KW-0413">Isomerase</keyword>
<dbReference type="FunFam" id="3.30.470.20:FF:000026">
    <property type="entry name" value="Carbamoyl-phosphate synthase large chain"/>
    <property type="match status" value="1"/>
</dbReference>
<dbReference type="GO" id="GO:0005737">
    <property type="term" value="C:cytoplasm"/>
    <property type="evidence" value="ECO:0007669"/>
    <property type="project" value="UniProtKB-SubCell"/>
</dbReference>
<comment type="subunit">
    <text evidence="13">Homodimer.</text>
</comment>
<dbReference type="EC" id="6.3.5.5" evidence="14"/>
<feature type="binding site" evidence="14">
    <location>
        <position position="298"/>
    </location>
    <ligand>
        <name>Mn(2+)</name>
        <dbReference type="ChEBI" id="CHEBI:29035"/>
        <label>2</label>
    </ligand>
</feature>
<feature type="binding site" evidence="14">
    <location>
        <position position="802"/>
    </location>
    <ligand>
        <name>ATP</name>
        <dbReference type="ChEBI" id="CHEBI:30616"/>
        <label>2</label>
    </ligand>
</feature>
<feature type="binding site" evidence="14">
    <location>
        <position position="284"/>
    </location>
    <ligand>
        <name>ATP</name>
        <dbReference type="ChEBI" id="CHEBI:30616"/>
        <label>1</label>
    </ligand>
</feature>
<dbReference type="PROSITE" id="PS50975">
    <property type="entry name" value="ATP_GRASP"/>
    <property type="match status" value="2"/>
</dbReference>
<reference evidence="17" key="2">
    <citation type="journal article" date="2021" name="PeerJ">
        <title>Extensive microbial diversity within the chicken gut microbiome revealed by metagenomics and culture.</title>
        <authorList>
            <person name="Gilroy R."/>
            <person name="Ravi A."/>
            <person name="Getino M."/>
            <person name="Pursley I."/>
            <person name="Horton D.L."/>
            <person name="Alikhan N.F."/>
            <person name="Baker D."/>
            <person name="Gharbi K."/>
            <person name="Hall N."/>
            <person name="Watson M."/>
            <person name="Adriaenssens E.M."/>
            <person name="Foster-Nyarko E."/>
            <person name="Jarju S."/>
            <person name="Secka A."/>
            <person name="Antonio M."/>
            <person name="Oren A."/>
            <person name="Chaudhuri R.R."/>
            <person name="La Ragione R."/>
            <person name="Hildebrand F."/>
            <person name="Pallen M.J."/>
        </authorList>
    </citation>
    <scope>NUCLEOTIDE SEQUENCE</scope>
    <source>
        <strain evidence="17">B3-4054</strain>
    </source>
</reference>
<dbReference type="FunFam" id="3.40.50.20:FF:000001">
    <property type="entry name" value="Carbamoyl-phosphate synthase large chain"/>
    <property type="match status" value="2"/>
</dbReference>
<comment type="cofactor">
    <cofactor evidence="14">
        <name>Mg(2+)</name>
        <dbReference type="ChEBI" id="CHEBI:18420"/>
    </cofactor>
    <cofactor evidence="14">
        <name>Mn(2+)</name>
        <dbReference type="ChEBI" id="CHEBI:29035"/>
    </cofactor>
    <text evidence="14">Binds 4 Mg(2+) or Mn(2+) ions per subunit.</text>
</comment>
<evidence type="ECO:0000256" key="9">
    <source>
        <dbReference type="ARBA" id="ARBA00022840"/>
    </source>
</evidence>
<comment type="catalytic activity">
    <reaction evidence="11 14">
        <text>hydrogencarbonate + NH4(+) + 2 ATP = carbamoyl phosphate + 2 ADP + phosphate + 2 H(+)</text>
        <dbReference type="Rhea" id="RHEA:18029"/>
        <dbReference type="ChEBI" id="CHEBI:15378"/>
        <dbReference type="ChEBI" id="CHEBI:17544"/>
        <dbReference type="ChEBI" id="CHEBI:28938"/>
        <dbReference type="ChEBI" id="CHEBI:30616"/>
        <dbReference type="ChEBI" id="CHEBI:43474"/>
        <dbReference type="ChEBI" id="CHEBI:58228"/>
        <dbReference type="ChEBI" id="CHEBI:456216"/>
        <dbReference type="EC" id="6.3.4.16"/>
    </reaction>
</comment>
<comment type="similarity">
    <text evidence="2 14">Belongs to the CarB family.</text>
</comment>
<keyword evidence="13" id="KW-0457">Lysine biosynthesis</keyword>
<feature type="domain" description="ATP-grasp" evidence="15">
    <location>
        <begin position="133"/>
        <end position="327"/>
    </location>
</feature>
<keyword evidence="3 14" id="KW-0055">Arginine biosynthesis</keyword>
<feature type="binding site" evidence="14">
    <location>
        <position position="844"/>
    </location>
    <ligand>
        <name>Mn(2+)</name>
        <dbReference type="ChEBI" id="CHEBI:29035"/>
        <label>3</label>
    </ligand>
</feature>
<feature type="site" description="Could be important to modulate the pK values of the two catalytic cysteine residues" evidence="13">
    <location>
        <position position="1366"/>
    </location>
</feature>
<dbReference type="PROSITE" id="PS00867">
    <property type="entry name" value="CPSASE_2"/>
    <property type="match status" value="2"/>
</dbReference>
<dbReference type="InterPro" id="IPR036897">
    <property type="entry name" value="CarbamoylP_synth_lsu_oligo_sf"/>
</dbReference>
<feature type="binding site" evidence="14">
    <location>
        <position position="804"/>
    </location>
    <ligand>
        <name>ATP</name>
        <dbReference type="ChEBI" id="CHEBI:30616"/>
        <label>2</label>
    </ligand>
</feature>
<feature type="binding site" evidence="14">
    <location>
        <position position="844"/>
    </location>
    <ligand>
        <name>ATP</name>
        <dbReference type="ChEBI" id="CHEBI:30616"/>
        <label>2</label>
    </ligand>
</feature>
<feature type="binding site" evidence="14">
    <location>
        <position position="856"/>
    </location>
    <ligand>
        <name>Mg(2+)</name>
        <dbReference type="ChEBI" id="CHEBI:18420"/>
        <label>3</label>
    </ligand>
</feature>
<keyword evidence="14" id="KW-0665">Pyrimidine biosynthesis</keyword>
<keyword evidence="13" id="KW-0963">Cytoplasm</keyword>
<dbReference type="HAMAP" id="MF_01210_B">
    <property type="entry name" value="CPSase_L_chain_B"/>
    <property type="match status" value="1"/>
</dbReference>
<evidence type="ECO:0000256" key="4">
    <source>
        <dbReference type="ARBA" id="ARBA00022598"/>
    </source>
</evidence>
<evidence type="ECO:0000256" key="8">
    <source>
        <dbReference type="ARBA" id="ARBA00022741"/>
    </source>
</evidence>
<feature type="binding site" evidence="14">
    <location>
        <position position="298"/>
    </location>
    <ligand>
        <name>Mg(2+)</name>
        <dbReference type="ChEBI" id="CHEBI:18420"/>
        <label>2</label>
    </ligand>
</feature>
<dbReference type="SUPFAM" id="SSF54506">
    <property type="entry name" value="Diaminopimelate epimerase-like"/>
    <property type="match status" value="2"/>
</dbReference>
<feature type="binding site" evidence="13">
    <location>
        <begin position="1366"/>
        <end position="1367"/>
    </location>
    <ligand>
        <name>substrate</name>
    </ligand>
</feature>
<dbReference type="GO" id="GO:0005524">
    <property type="term" value="F:ATP binding"/>
    <property type="evidence" value="ECO:0007669"/>
    <property type="project" value="UniProtKB-UniRule"/>
</dbReference>
<dbReference type="NCBIfam" id="TIGR00652">
    <property type="entry name" value="DapF"/>
    <property type="match status" value="1"/>
</dbReference>
<dbReference type="SUPFAM" id="SSF56059">
    <property type="entry name" value="Glutathione synthetase ATP-binding domain-like"/>
    <property type="match status" value="2"/>
</dbReference>
<dbReference type="HAMAP" id="MF_00197">
    <property type="entry name" value="DAP_epimerase"/>
    <property type="match status" value="1"/>
</dbReference>
<dbReference type="Gene3D" id="3.30.1490.20">
    <property type="entry name" value="ATP-grasp fold, A domain"/>
    <property type="match status" value="1"/>
</dbReference>
<keyword evidence="8 14" id="KW-0547">Nucleotide-binding</keyword>
<feature type="binding site" evidence="13">
    <location>
        <begin position="1168"/>
        <end position="1169"/>
    </location>
    <ligand>
        <name>substrate</name>
    </ligand>
</feature>
<feature type="binding site" evidence="14">
    <location>
        <position position="242"/>
    </location>
    <ligand>
        <name>ATP</name>
        <dbReference type="ChEBI" id="CHEBI:30616"/>
        <label>1</label>
    </ligand>
</feature>
<feature type="binding site" evidence="14">
    <location>
        <position position="731"/>
    </location>
    <ligand>
        <name>ATP</name>
        <dbReference type="ChEBI" id="CHEBI:30616"/>
        <label>2</label>
    </ligand>
</feature>
<dbReference type="InterPro" id="IPR001653">
    <property type="entry name" value="DAP_epimerase_DapF"/>
</dbReference>
<keyword evidence="6" id="KW-0479">Metal-binding</keyword>
<feature type="binding site" evidence="14">
    <location>
        <position position="858"/>
    </location>
    <ligand>
        <name>Mn(2+)</name>
        <dbReference type="ChEBI" id="CHEBI:29035"/>
        <label>4</label>
    </ligand>
</feature>
<dbReference type="Gene3D" id="1.10.1030.10">
    <property type="entry name" value="Carbamoyl-phosphate synthetase, large subunit oligomerisation domain"/>
    <property type="match status" value="1"/>
</dbReference>
<dbReference type="SUPFAM" id="SSF48108">
    <property type="entry name" value="Carbamoyl phosphate synthetase, large subunit connection domain"/>
    <property type="match status" value="1"/>
</dbReference>
<feature type="binding site" evidence="14">
    <location>
        <position position="856"/>
    </location>
    <ligand>
        <name>ATP</name>
        <dbReference type="ChEBI" id="CHEBI:30616"/>
        <label>2</label>
    </ligand>
</feature>
<feature type="domain" description="MGS-like" evidence="16">
    <location>
        <begin position="954"/>
        <end position="1097"/>
    </location>
</feature>
<comment type="subunit">
    <text evidence="14">Composed of two chains; the small (or glutamine) chain promotes the hydrolysis of glutamine to ammonia, which is used by the large (or ammonia) chain to synthesize carbamoyl phosphate. Tetramer of heterodimers (alpha,beta)4.</text>
</comment>
<evidence type="ECO:0000256" key="14">
    <source>
        <dbReference type="HAMAP-Rule" id="MF_01210"/>
    </source>
</evidence>
<organism evidence="17 18">
    <name type="scientific">Candidatus Avitreponema avistercoris</name>
    <dbReference type="NCBI Taxonomy" id="2840705"/>
    <lineage>
        <taxon>Bacteria</taxon>
        <taxon>Pseudomonadati</taxon>
        <taxon>Spirochaetota</taxon>
        <taxon>Spirochaetia</taxon>
        <taxon>Spirochaetales</taxon>
        <taxon>Candidatus Avitreponema</taxon>
    </lineage>
</organism>
<dbReference type="NCBIfam" id="NF009455">
    <property type="entry name" value="PRK12815.1"/>
    <property type="match status" value="1"/>
</dbReference>
<evidence type="ECO:0000256" key="7">
    <source>
        <dbReference type="ARBA" id="ARBA00022737"/>
    </source>
</evidence>
<dbReference type="GO" id="GO:0006541">
    <property type="term" value="P:glutamine metabolic process"/>
    <property type="evidence" value="ECO:0007669"/>
    <property type="project" value="TreeGrafter"/>
</dbReference>
<feature type="binding site" evidence="13">
    <location>
        <position position="1158"/>
    </location>
    <ligand>
        <name>substrate</name>
    </ligand>
</feature>
<feature type="binding site" evidence="14">
    <location>
        <position position="210"/>
    </location>
    <ligand>
        <name>ATP</name>
        <dbReference type="ChEBI" id="CHEBI:30616"/>
        <label>1</label>
    </ligand>
</feature>
<feature type="binding site" evidence="14">
    <location>
        <position position="858"/>
    </location>
    <ligand>
        <name>Mg(2+)</name>
        <dbReference type="ChEBI" id="CHEBI:18420"/>
        <label>4</label>
    </ligand>
</feature>
<accession>A0A9D9HH70</accession>
<dbReference type="FunFam" id="3.30.470.20:FF:000001">
    <property type="entry name" value="Carbamoyl-phosphate synthase large chain"/>
    <property type="match status" value="1"/>
</dbReference>
<evidence type="ECO:0000313" key="17">
    <source>
        <dbReference type="EMBL" id="MBO8450062.1"/>
    </source>
</evidence>
<feature type="binding site" evidence="14">
    <location>
        <position position="801"/>
    </location>
    <ligand>
        <name>ATP</name>
        <dbReference type="ChEBI" id="CHEBI:30616"/>
        <label>2</label>
    </ligand>
</feature>
<feature type="binding site" evidence="14">
    <location>
        <position position="300"/>
    </location>
    <ligand>
        <name>Mg(2+)</name>
        <dbReference type="ChEBI" id="CHEBI:18420"/>
        <label>2</label>
    </ligand>
</feature>
<dbReference type="SMART" id="SM01096">
    <property type="entry name" value="CPSase_L_D3"/>
    <property type="match status" value="1"/>
</dbReference>
<feature type="binding site" evidence="14">
    <location>
        <position position="856"/>
    </location>
    <ligand>
        <name>Mn(2+)</name>
        <dbReference type="ChEBI" id="CHEBI:29035"/>
        <label>3</label>
    </ligand>
</feature>
<feature type="binding site" evidence="14">
    <location>
        <position position="241"/>
    </location>
    <ligand>
        <name>ATP</name>
        <dbReference type="ChEBI" id="CHEBI:30616"/>
        <label>1</label>
    </ligand>
</feature>
<dbReference type="InterPro" id="IPR005480">
    <property type="entry name" value="CPSase_lsu_oligo"/>
</dbReference>
<evidence type="ECO:0000256" key="2">
    <source>
        <dbReference type="ARBA" id="ARBA00009799"/>
    </source>
</evidence>
<evidence type="ECO:0000259" key="15">
    <source>
        <dbReference type="PROSITE" id="PS50975"/>
    </source>
</evidence>
<gene>
    <name evidence="14 17" type="primary">carB</name>
    <name evidence="13" type="synonym">dapF</name>
    <name evidence="17" type="ORF">IAA96_03045</name>
</gene>
<dbReference type="InterPro" id="IPR006275">
    <property type="entry name" value="CPSase_lsu"/>
</dbReference>
<feature type="binding site" evidence="14">
    <location>
        <position position="208"/>
    </location>
    <ligand>
        <name>ATP</name>
        <dbReference type="ChEBI" id="CHEBI:30616"/>
        <label>1</label>
    </ligand>
</feature>
<dbReference type="Pfam" id="PF25596">
    <property type="entry name" value="CPSase_L_D1"/>
    <property type="match status" value="2"/>
</dbReference>
<dbReference type="InterPro" id="IPR011607">
    <property type="entry name" value="MGS-like_dom"/>
</dbReference>
<feature type="binding site" evidence="14">
    <location>
        <position position="803"/>
    </location>
    <ligand>
        <name>ATP</name>
        <dbReference type="ChEBI" id="CHEBI:30616"/>
        <label>2</label>
    </ligand>
</feature>
<comment type="catalytic activity">
    <reaction evidence="13">
        <text>(2S,6S)-2,6-diaminopimelate = meso-2,6-diaminopimelate</text>
        <dbReference type="Rhea" id="RHEA:15393"/>
        <dbReference type="ChEBI" id="CHEBI:57609"/>
        <dbReference type="ChEBI" id="CHEBI:57791"/>
        <dbReference type="EC" id="5.1.1.7"/>
    </reaction>
</comment>
<dbReference type="NCBIfam" id="TIGR01369">
    <property type="entry name" value="CPSaseII_lrg"/>
    <property type="match status" value="1"/>
</dbReference>
<dbReference type="PROSITE" id="PS51855">
    <property type="entry name" value="MGS"/>
    <property type="match status" value="1"/>
</dbReference>
<dbReference type="GO" id="GO:0006526">
    <property type="term" value="P:L-arginine biosynthetic process"/>
    <property type="evidence" value="ECO:0007669"/>
    <property type="project" value="UniProtKB-UniRule"/>
</dbReference>
<feature type="binding site" evidence="14">
    <location>
        <position position="300"/>
    </location>
    <ligand>
        <name>Mn(2+)</name>
        <dbReference type="ChEBI" id="CHEBI:29035"/>
        <label>2</label>
    </ligand>
</feature>
<feature type="binding site" evidence="13">
    <location>
        <begin position="1376"/>
        <end position="1377"/>
    </location>
    <ligand>
        <name>substrate</name>
    </ligand>
</feature>
<dbReference type="PRINTS" id="PR00098">
    <property type="entry name" value="CPSASE"/>
</dbReference>
<feature type="site" description="Could be important to modulate the pK values of the two catalytic cysteine residues" evidence="13">
    <location>
        <position position="1317"/>
    </location>
</feature>
<dbReference type="GO" id="GO:0008837">
    <property type="term" value="F:diaminopimelate epimerase activity"/>
    <property type="evidence" value="ECO:0007669"/>
    <property type="project" value="UniProtKB-UniRule"/>
</dbReference>
<evidence type="ECO:0000256" key="13">
    <source>
        <dbReference type="HAMAP-Rule" id="MF_00197"/>
    </source>
</evidence>
<dbReference type="Gene3D" id="3.40.50.20">
    <property type="match status" value="2"/>
</dbReference>
<feature type="binding site" evidence="14">
    <location>
        <position position="298"/>
    </location>
    <ligand>
        <name>Mn(2+)</name>
        <dbReference type="ChEBI" id="CHEBI:29035"/>
        <label>1</label>
    </ligand>
</feature>
<protein>
    <recommendedName>
        <fullName evidence="13 14">Multifunctional fusion protein</fullName>
    </recommendedName>
    <domain>
        <recommendedName>
            <fullName evidence="13">Diaminopimelate epimerase</fullName>
            <shortName evidence="13">DAP epimerase</shortName>
            <ecNumber evidence="13">5.1.1.7</ecNumber>
        </recommendedName>
        <alternativeName>
            <fullName evidence="13">PLP-independent amino acid racemase</fullName>
        </alternativeName>
    </domain>
    <domain>
        <recommendedName>
            <fullName evidence="14">Carbamoyl phosphate synthase large chain</fullName>
            <ecNumber evidence="14">6.3.4.16</ecNumber>
            <ecNumber evidence="14">6.3.5.5</ecNumber>
        </recommendedName>
        <alternativeName>
            <fullName evidence="14">Carbamoyl phosphate synthetase ammonia chain</fullName>
        </alternativeName>
    </domain>
</protein>
<dbReference type="Pfam" id="PF02786">
    <property type="entry name" value="CPSase_L_D2"/>
    <property type="match status" value="2"/>
</dbReference>